<keyword evidence="2" id="KW-1185">Reference proteome</keyword>
<dbReference type="eggNOG" id="ENOG5033E4V">
    <property type="taxonomic scope" value="Bacteria"/>
</dbReference>
<proteinExistence type="predicted"/>
<evidence type="ECO:0000313" key="1">
    <source>
        <dbReference type="EMBL" id="AFM19836.1"/>
    </source>
</evidence>
<gene>
    <name evidence="1" type="ordered locus">Mycch_5150</name>
</gene>
<dbReference type="RefSeq" id="WP_014818301.1">
    <property type="nucleotide sequence ID" value="NC_018027.1"/>
</dbReference>
<dbReference type="HOGENOM" id="CLU_170371_0_0_11"/>
<sequence length="89" mass="9778">MAESSRRTTQRDAVRRVREAHAFAVDLPVIGRVPLPRPEQLAFYGALGVLAAVEIIEWPVALVLATGHLLVQDEHNRVVEEIGEALSEA</sequence>
<name>I4BRC9_MYCCN</name>
<dbReference type="OrthoDB" id="3831210at2"/>
<reference evidence="1 2" key="1">
    <citation type="submission" date="2012-06" db="EMBL/GenBank/DDBJ databases">
        <title>Complete sequence of chromosome of Mycobacterium chubuense NBB4.</title>
        <authorList>
            <consortium name="US DOE Joint Genome Institute"/>
            <person name="Lucas S."/>
            <person name="Han J."/>
            <person name="Lapidus A."/>
            <person name="Cheng J.-F."/>
            <person name="Goodwin L."/>
            <person name="Pitluck S."/>
            <person name="Peters L."/>
            <person name="Mikhailova N."/>
            <person name="Teshima H."/>
            <person name="Detter J.C."/>
            <person name="Han C."/>
            <person name="Tapia R."/>
            <person name="Land M."/>
            <person name="Hauser L."/>
            <person name="Kyrpides N."/>
            <person name="Ivanova N."/>
            <person name="Pagani I."/>
            <person name="Mattes T."/>
            <person name="Holmes A."/>
            <person name="Rutledge P."/>
            <person name="Paulsen I."/>
            <person name="Coleman N."/>
            <person name="Woyke T."/>
        </authorList>
    </citation>
    <scope>NUCLEOTIDE SEQUENCE [LARGE SCALE GENOMIC DNA]</scope>
    <source>
        <strain evidence="1 2">NBB4</strain>
    </source>
</reference>
<dbReference type="AlphaFoldDB" id="I4BRC9"/>
<dbReference type="KEGG" id="mcb:Mycch_5150"/>
<dbReference type="STRING" id="710421.Mycch_5150"/>
<dbReference type="Proteomes" id="UP000006057">
    <property type="component" value="Chromosome"/>
</dbReference>
<evidence type="ECO:0000313" key="2">
    <source>
        <dbReference type="Proteomes" id="UP000006057"/>
    </source>
</evidence>
<protein>
    <submittedName>
        <fullName evidence="1">Uncharacterized protein</fullName>
    </submittedName>
</protein>
<accession>I4BRC9</accession>
<dbReference type="EMBL" id="CP003053">
    <property type="protein sequence ID" value="AFM19836.1"/>
    <property type="molecule type" value="Genomic_DNA"/>
</dbReference>
<dbReference type="PATRIC" id="fig|710421.3.peg.5133"/>
<organism evidence="1 2">
    <name type="scientific">Mycolicibacterium chubuense (strain NBB4)</name>
    <name type="common">Mycobacterium chubuense</name>
    <dbReference type="NCBI Taxonomy" id="710421"/>
    <lineage>
        <taxon>Bacteria</taxon>
        <taxon>Bacillati</taxon>
        <taxon>Actinomycetota</taxon>
        <taxon>Actinomycetes</taxon>
        <taxon>Mycobacteriales</taxon>
        <taxon>Mycobacteriaceae</taxon>
        <taxon>Mycolicibacterium</taxon>
    </lineage>
</organism>